<gene>
    <name evidence="6" type="ORF">GCM10010911_00620</name>
</gene>
<reference evidence="6" key="2">
    <citation type="submission" date="2020-09" db="EMBL/GenBank/DDBJ databases">
        <authorList>
            <person name="Sun Q."/>
            <person name="Zhou Y."/>
        </authorList>
    </citation>
    <scope>NUCLEOTIDE SEQUENCE</scope>
    <source>
        <strain evidence="6">CGMCC 1.15178</strain>
    </source>
</reference>
<dbReference type="GO" id="GO:0046872">
    <property type="term" value="F:metal ion binding"/>
    <property type="evidence" value="ECO:0007669"/>
    <property type="project" value="UniProtKB-KW"/>
</dbReference>
<keyword evidence="7" id="KW-1185">Reference proteome</keyword>
<comment type="caution">
    <text evidence="6">The sequence shown here is derived from an EMBL/GenBank/DDBJ whole genome shotgun (WGS) entry which is preliminary data.</text>
</comment>
<keyword evidence="1" id="KW-0001">2Fe-2S</keyword>
<protein>
    <submittedName>
        <fullName evidence="6">(2Fe-2S)-binding protein</fullName>
    </submittedName>
</protein>
<keyword evidence="3" id="KW-0408">Iron</keyword>
<dbReference type="Proteomes" id="UP000612456">
    <property type="component" value="Unassembled WGS sequence"/>
</dbReference>
<evidence type="ECO:0000256" key="2">
    <source>
        <dbReference type="ARBA" id="ARBA00022723"/>
    </source>
</evidence>
<evidence type="ECO:0000313" key="7">
    <source>
        <dbReference type="Proteomes" id="UP000612456"/>
    </source>
</evidence>
<dbReference type="CDD" id="cd03467">
    <property type="entry name" value="Rieske"/>
    <property type="match status" value="1"/>
</dbReference>
<dbReference type="AlphaFoldDB" id="A0A916YK36"/>
<sequence>MKPHYIGLQSDFPENERRLIEVKGKSVGVFRLKGELYAVLNYCPHQGAPLCQGLVRPWVNAPAAGEFGYDREGEILRCPWHQWEFDIKTGCMVVDGKVRTKTYKVTVETFDVTEEDGKVYVIA</sequence>
<dbReference type="PANTHER" id="PTHR21496:SF23">
    <property type="entry name" value="3-PHENYLPROPIONATE_CINNAMIC ACID DIOXYGENASE FERREDOXIN SUBUNIT"/>
    <property type="match status" value="1"/>
</dbReference>
<dbReference type="GO" id="GO:0004497">
    <property type="term" value="F:monooxygenase activity"/>
    <property type="evidence" value="ECO:0007669"/>
    <property type="project" value="UniProtKB-ARBA"/>
</dbReference>
<dbReference type="GO" id="GO:0016705">
    <property type="term" value="F:oxidoreductase activity, acting on paired donors, with incorporation or reduction of molecular oxygen"/>
    <property type="evidence" value="ECO:0007669"/>
    <property type="project" value="UniProtKB-ARBA"/>
</dbReference>
<name>A0A916YK36_9BACL</name>
<keyword evidence="4" id="KW-0411">Iron-sulfur</keyword>
<evidence type="ECO:0000313" key="6">
    <source>
        <dbReference type="EMBL" id="GGD46981.1"/>
    </source>
</evidence>
<dbReference type="Gene3D" id="2.102.10.10">
    <property type="entry name" value="Rieske [2Fe-2S] iron-sulphur domain"/>
    <property type="match status" value="1"/>
</dbReference>
<dbReference type="PANTHER" id="PTHR21496">
    <property type="entry name" value="FERREDOXIN-RELATED"/>
    <property type="match status" value="1"/>
</dbReference>
<keyword evidence="2" id="KW-0479">Metal-binding</keyword>
<evidence type="ECO:0000259" key="5">
    <source>
        <dbReference type="PROSITE" id="PS51296"/>
    </source>
</evidence>
<dbReference type="SUPFAM" id="SSF50022">
    <property type="entry name" value="ISP domain"/>
    <property type="match status" value="1"/>
</dbReference>
<dbReference type="InterPro" id="IPR036922">
    <property type="entry name" value="Rieske_2Fe-2S_sf"/>
</dbReference>
<evidence type="ECO:0000256" key="1">
    <source>
        <dbReference type="ARBA" id="ARBA00022714"/>
    </source>
</evidence>
<feature type="domain" description="Rieske" evidence="5">
    <location>
        <begin position="4"/>
        <end position="121"/>
    </location>
</feature>
<dbReference type="InterPro" id="IPR017941">
    <property type="entry name" value="Rieske_2Fe-2S"/>
</dbReference>
<dbReference type="PROSITE" id="PS51296">
    <property type="entry name" value="RIESKE"/>
    <property type="match status" value="1"/>
</dbReference>
<evidence type="ECO:0000256" key="4">
    <source>
        <dbReference type="ARBA" id="ARBA00023014"/>
    </source>
</evidence>
<proteinExistence type="predicted"/>
<accession>A0A916YK36</accession>
<reference evidence="6" key="1">
    <citation type="journal article" date="2014" name="Int. J. Syst. Evol. Microbiol.">
        <title>Complete genome sequence of Corynebacterium casei LMG S-19264T (=DSM 44701T), isolated from a smear-ripened cheese.</title>
        <authorList>
            <consortium name="US DOE Joint Genome Institute (JGI-PGF)"/>
            <person name="Walter F."/>
            <person name="Albersmeier A."/>
            <person name="Kalinowski J."/>
            <person name="Ruckert C."/>
        </authorList>
    </citation>
    <scope>NUCLEOTIDE SEQUENCE</scope>
    <source>
        <strain evidence="6">CGMCC 1.15178</strain>
    </source>
</reference>
<organism evidence="6 7">
    <name type="scientific">Paenibacillus nasutitermitis</name>
    <dbReference type="NCBI Taxonomy" id="1652958"/>
    <lineage>
        <taxon>Bacteria</taxon>
        <taxon>Bacillati</taxon>
        <taxon>Bacillota</taxon>
        <taxon>Bacilli</taxon>
        <taxon>Bacillales</taxon>
        <taxon>Paenibacillaceae</taxon>
        <taxon>Paenibacillus</taxon>
    </lineage>
</organism>
<dbReference type="GO" id="GO:0051537">
    <property type="term" value="F:2 iron, 2 sulfur cluster binding"/>
    <property type="evidence" value="ECO:0007669"/>
    <property type="project" value="UniProtKB-KW"/>
</dbReference>
<evidence type="ECO:0000256" key="3">
    <source>
        <dbReference type="ARBA" id="ARBA00023004"/>
    </source>
</evidence>
<dbReference type="EMBL" id="BMHP01000001">
    <property type="protein sequence ID" value="GGD46981.1"/>
    <property type="molecule type" value="Genomic_DNA"/>
</dbReference>
<dbReference type="Pfam" id="PF00355">
    <property type="entry name" value="Rieske"/>
    <property type="match status" value="1"/>
</dbReference>
<dbReference type="RefSeq" id="WP_188988030.1">
    <property type="nucleotide sequence ID" value="NZ_BMHP01000001.1"/>
</dbReference>